<dbReference type="InterPro" id="IPR036318">
    <property type="entry name" value="FAD-bd_PCMH-like_sf"/>
</dbReference>
<keyword evidence="5" id="KW-0560">Oxidoreductase</keyword>
<dbReference type="PROSITE" id="PS51387">
    <property type="entry name" value="FAD_PCMH"/>
    <property type="match status" value="1"/>
</dbReference>
<feature type="domain" description="FAD-binding PCMH-type" evidence="6">
    <location>
        <begin position="35"/>
        <end position="208"/>
    </location>
</feature>
<dbReference type="InterPro" id="IPR016169">
    <property type="entry name" value="FAD-bd_PCMH_sub2"/>
</dbReference>
<dbReference type="EMBL" id="OY726398">
    <property type="protein sequence ID" value="CAJ1498655.1"/>
    <property type="molecule type" value="Genomic_DNA"/>
</dbReference>
<evidence type="ECO:0000313" key="7">
    <source>
        <dbReference type="EMBL" id="CAJ1498655.1"/>
    </source>
</evidence>
<gene>
    <name evidence="7" type="ORF">MU0102_000777</name>
</gene>
<dbReference type="InterPro" id="IPR016166">
    <property type="entry name" value="FAD-bd_PCMH"/>
</dbReference>
<dbReference type="Gene3D" id="3.40.462.20">
    <property type="match status" value="1"/>
</dbReference>
<comment type="cofactor">
    <cofactor evidence="1">
        <name>FAD</name>
        <dbReference type="ChEBI" id="CHEBI:57692"/>
    </cofactor>
</comment>
<dbReference type="SUPFAM" id="SSF56176">
    <property type="entry name" value="FAD-binding/transporter-associated domain-like"/>
    <property type="match status" value="1"/>
</dbReference>
<evidence type="ECO:0000256" key="4">
    <source>
        <dbReference type="ARBA" id="ARBA00022827"/>
    </source>
</evidence>
<sequence>MTISPTDLGALVLAGAAYLPSQPEYELACLPWNVAVAQRPPVVGVPRSVAEVVQLVQAAVACGLRVAPQATGHAAAALAPDALDRTLLLRLHRLTGVDVDPRTRTARILGGTLWSEVLAACAPHGLTAVHGSAGDVSVVGYLLGGGISFYGRTYGLGSSTVRAIEVVTADGVLRRVSATCEPDLFWAIRGGGGSFGVVVSIEVELLELPDVVGGMLLWDLAEAPHVLPAWVRWSATAPESATTALRLMRFPPTPELPDAVRGRQLVVVDGAVLGSDAEADALLAPLRALRPELDSFGRIPSHALLAVHMDPPGPTPTVTDHALLGELSDGAVAALLSVAGPDAQTSLMFAELRHLGGAFRRTIDAALPRIDAEYALFTAAIAASPELAALGLKDTADVVAALAPWSTGASLGNFDERPGDASTAFPEAVWSRLQRVREEYDPQRIWVAAHEVSAAMSGVR</sequence>
<dbReference type="PANTHER" id="PTHR42973:SF39">
    <property type="entry name" value="FAD-BINDING PCMH-TYPE DOMAIN-CONTAINING PROTEIN"/>
    <property type="match status" value="1"/>
</dbReference>
<protein>
    <submittedName>
        <fullName evidence="7">FAD-binding protein</fullName>
    </submittedName>
</protein>
<evidence type="ECO:0000256" key="2">
    <source>
        <dbReference type="ARBA" id="ARBA00005466"/>
    </source>
</evidence>
<evidence type="ECO:0000256" key="5">
    <source>
        <dbReference type="ARBA" id="ARBA00023002"/>
    </source>
</evidence>
<name>A0ABM9LGN1_9MYCO</name>
<dbReference type="PROSITE" id="PS00862">
    <property type="entry name" value="OX2_COVAL_FAD"/>
    <property type="match status" value="1"/>
</dbReference>
<dbReference type="InterPro" id="IPR016167">
    <property type="entry name" value="FAD-bd_PCMH_sub1"/>
</dbReference>
<dbReference type="InterPro" id="IPR006094">
    <property type="entry name" value="Oxid_FAD_bind_N"/>
</dbReference>
<dbReference type="InterPro" id="IPR050416">
    <property type="entry name" value="FAD-linked_Oxidoreductase"/>
</dbReference>
<evidence type="ECO:0000256" key="1">
    <source>
        <dbReference type="ARBA" id="ARBA00001974"/>
    </source>
</evidence>
<dbReference type="InterPro" id="IPR006093">
    <property type="entry name" value="Oxy_OxRdtase_FAD_BS"/>
</dbReference>
<comment type="similarity">
    <text evidence="2">Belongs to the oxygen-dependent FAD-linked oxidoreductase family.</text>
</comment>
<dbReference type="Gene3D" id="3.30.465.10">
    <property type="match status" value="1"/>
</dbReference>
<keyword evidence="3" id="KW-0285">Flavoprotein</keyword>
<dbReference type="Gene3D" id="3.30.43.10">
    <property type="entry name" value="Uridine Diphospho-n-acetylenolpyruvylglucosamine Reductase, domain 2"/>
    <property type="match status" value="1"/>
</dbReference>
<evidence type="ECO:0000313" key="8">
    <source>
        <dbReference type="Proteomes" id="UP001190464"/>
    </source>
</evidence>
<organism evidence="7 8">
    <name type="scientific">[Mycobacterium] holstebronense</name>
    <dbReference type="NCBI Taxonomy" id="3064288"/>
    <lineage>
        <taxon>Bacteria</taxon>
        <taxon>Bacillati</taxon>
        <taxon>Actinomycetota</taxon>
        <taxon>Actinomycetes</taxon>
        <taxon>Mycobacteriales</taxon>
        <taxon>Mycobacteriaceae</taxon>
        <taxon>Mycolicibacterium</taxon>
    </lineage>
</organism>
<keyword evidence="4" id="KW-0274">FAD</keyword>
<proteinExistence type="inferred from homology"/>
<dbReference type="Proteomes" id="UP001190464">
    <property type="component" value="Chromosome"/>
</dbReference>
<dbReference type="RefSeq" id="WP_308485692.1">
    <property type="nucleotide sequence ID" value="NZ_OY726398.1"/>
</dbReference>
<accession>A0ABM9LGN1</accession>
<evidence type="ECO:0000259" key="6">
    <source>
        <dbReference type="PROSITE" id="PS51387"/>
    </source>
</evidence>
<dbReference type="Pfam" id="PF01565">
    <property type="entry name" value="FAD_binding_4"/>
    <property type="match status" value="1"/>
</dbReference>
<evidence type="ECO:0000256" key="3">
    <source>
        <dbReference type="ARBA" id="ARBA00022630"/>
    </source>
</evidence>
<reference evidence="7 8" key="1">
    <citation type="submission" date="2023-08" db="EMBL/GenBank/DDBJ databases">
        <authorList>
            <person name="Folkvardsen B D."/>
            <person name="Norman A."/>
        </authorList>
    </citation>
    <scope>NUCLEOTIDE SEQUENCE [LARGE SCALE GENOMIC DNA]</scope>
    <source>
        <strain evidence="7 8">Mu0102</strain>
    </source>
</reference>
<dbReference type="PANTHER" id="PTHR42973">
    <property type="entry name" value="BINDING OXIDOREDUCTASE, PUTATIVE (AFU_ORTHOLOGUE AFUA_1G17690)-RELATED"/>
    <property type="match status" value="1"/>
</dbReference>
<keyword evidence="8" id="KW-1185">Reference proteome</keyword>